<proteinExistence type="predicted"/>
<dbReference type="AlphaFoldDB" id="A0A9W4PA50"/>
<evidence type="ECO:0000313" key="3">
    <source>
        <dbReference type="Proteomes" id="UP001154252"/>
    </source>
</evidence>
<dbReference type="InterPro" id="IPR055222">
    <property type="entry name" value="PRISE-like_Rossmann-fold"/>
</dbReference>
<comment type="caution">
    <text evidence="2">The sequence shown here is derived from an EMBL/GenBank/DDBJ whole genome shotgun (WGS) entry which is preliminary data.</text>
</comment>
<gene>
    <name evidence="2" type="ORF">PEGY_LOCUS10505</name>
</gene>
<dbReference type="EMBL" id="CAJVRC010000903">
    <property type="protein sequence ID" value="CAG8909708.1"/>
    <property type="molecule type" value="Genomic_DNA"/>
</dbReference>
<reference evidence="2" key="1">
    <citation type="submission" date="2021-07" db="EMBL/GenBank/DDBJ databases">
        <authorList>
            <person name="Branca A.L. A."/>
        </authorList>
    </citation>
    <scope>NUCLEOTIDE SEQUENCE</scope>
</reference>
<dbReference type="OrthoDB" id="1731983at2759"/>
<dbReference type="PANTHER" id="PTHR32487">
    <property type="entry name" value="3-OXO-DELTA(4,5)-STEROID 5-BETA-REDUCTASE"/>
    <property type="match status" value="1"/>
</dbReference>
<dbReference type="CDD" id="cd08948">
    <property type="entry name" value="5beta-POR_like_SDR_a"/>
    <property type="match status" value="1"/>
</dbReference>
<dbReference type="Gene3D" id="3.40.50.720">
    <property type="entry name" value="NAD(P)-binding Rossmann-like Domain"/>
    <property type="match status" value="1"/>
</dbReference>
<evidence type="ECO:0000259" key="1">
    <source>
        <dbReference type="Pfam" id="PF22917"/>
    </source>
</evidence>
<dbReference type="Pfam" id="PF22917">
    <property type="entry name" value="PRISE"/>
    <property type="match status" value="1"/>
</dbReference>
<dbReference type="Proteomes" id="UP001154252">
    <property type="component" value="Unassembled WGS sequence"/>
</dbReference>
<dbReference type="SUPFAM" id="SSF51735">
    <property type="entry name" value="NAD(P)-binding Rossmann-fold domains"/>
    <property type="match status" value="1"/>
</dbReference>
<keyword evidence="3" id="KW-1185">Reference proteome</keyword>
<accession>A0A9W4PA50</accession>
<dbReference type="InterPro" id="IPR036291">
    <property type="entry name" value="NAD(P)-bd_dom_sf"/>
</dbReference>
<name>A0A9W4PA50_9EURO</name>
<evidence type="ECO:0000313" key="2">
    <source>
        <dbReference type="EMBL" id="CAG8909708.1"/>
    </source>
</evidence>
<feature type="domain" description="PRISE-like Rossmann-fold" evidence="1">
    <location>
        <begin position="51"/>
        <end position="357"/>
    </location>
</feature>
<organism evidence="2 3">
    <name type="scientific">Penicillium egyptiacum</name>
    <dbReference type="NCBI Taxonomy" id="1303716"/>
    <lineage>
        <taxon>Eukaryota</taxon>
        <taxon>Fungi</taxon>
        <taxon>Dikarya</taxon>
        <taxon>Ascomycota</taxon>
        <taxon>Pezizomycotina</taxon>
        <taxon>Eurotiomycetes</taxon>
        <taxon>Eurotiomycetidae</taxon>
        <taxon>Eurotiales</taxon>
        <taxon>Aspergillaceae</taxon>
        <taxon>Penicillium</taxon>
    </lineage>
</organism>
<dbReference type="PANTHER" id="PTHR32487:SF0">
    <property type="entry name" value="3-OXO-DELTA(4,5)-STEROID 5-BETA-REDUCTASE"/>
    <property type="match status" value="1"/>
</dbReference>
<sequence length="418" mass="48119">MTVSAGSFVMKETATFFTFFTSRSSHPSHSPEFLSTMNNPFGHHLPIRKVAFVAGANGISGGAIVDHLVKQPHREWSEIIITSRSPIKSVFTDPRIRFVALDFLEPAEGIVEKIKELCKDVTHAFFASYIHDNDFSKLHVKNGPLFRNFLESVDLACPRLQRVVLQTGGKHYGFQFRDIKTPLVENMPRYEGPESIFYYEQEDDMFAIQKRRSTWNYNIIRPMAIIGYSWQYLGINETLPIAQYFLICRELGEAPRWPGDLDGYHRVENQSFAPGIADLTVWAAIEEQCKDEAFNHANGDVIVWKFLWHLLAEYFKVSMDKFEAPTEETKPMDLAEWAKDKKPTWERIVAKYGGETEAFQLNAFELMNWLISPSLQKVPFISTVTKAREFGWNRNDDTYQAWLNTMRSYENAGVLPIS</sequence>
<protein>
    <recommendedName>
        <fullName evidence="1">PRISE-like Rossmann-fold domain-containing protein</fullName>
    </recommendedName>
</protein>